<feature type="compositionally biased region" description="Acidic residues" evidence="1">
    <location>
        <begin position="1171"/>
        <end position="1181"/>
    </location>
</feature>
<comment type="caution">
    <text evidence="2">The sequence shown here is derived from an EMBL/GenBank/DDBJ whole genome shotgun (WGS) entry which is preliminary data.</text>
</comment>
<evidence type="ECO:0000313" key="3">
    <source>
        <dbReference type="Proteomes" id="UP001530315"/>
    </source>
</evidence>
<feature type="compositionally biased region" description="Low complexity" evidence="1">
    <location>
        <begin position="546"/>
        <end position="561"/>
    </location>
</feature>
<proteinExistence type="predicted"/>
<feature type="compositionally biased region" description="Basic and acidic residues" evidence="1">
    <location>
        <begin position="43"/>
        <end position="70"/>
    </location>
</feature>
<organism evidence="2 3">
    <name type="scientific">Stephanodiscus triporus</name>
    <dbReference type="NCBI Taxonomy" id="2934178"/>
    <lineage>
        <taxon>Eukaryota</taxon>
        <taxon>Sar</taxon>
        <taxon>Stramenopiles</taxon>
        <taxon>Ochrophyta</taxon>
        <taxon>Bacillariophyta</taxon>
        <taxon>Coscinodiscophyceae</taxon>
        <taxon>Thalassiosirophycidae</taxon>
        <taxon>Stephanodiscales</taxon>
        <taxon>Stephanodiscaceae</taxon>
        <taxon>Stephanodiscus</taxon>
    </lineage>
</organism>
<dbReference type="AlphaFoldDB" id="A0ABD3PWX6"/>
<feature type="region of interest" description="Disordered" evidence="1">
    <location>
        <begin position="675"/>
        <end position="736"/>
    </location>
</feature>
<reference evidence="2 3" key="1">
    <citation type="submission" date="2024-10" db="EMBL/GenBank/DDBJ databases">
        <title>Updated reference genomes for cyclostephanoid diatoms.</title>
        <authorList>
            <person name="Roberts W.R."/>
            <person name="Alverson A.J."/>
        </authorList>
    </citation>
    <scope>NUCLEOTIDE SEQUENCE [LARGE SCALE GENOMIC DNA]</scope>
    <source>
        <strain evidence="2 3">AJA276-08</strain>
    </source>
</reference>
<feature type="region of interest" description="Disordered" evidence="1">
    <location>
        <begin position="1116"/>
        <end position="1135"/>
    </location>
</feature>
<keyword evidence="3" id="KW-1185">Reference proteome</keyword>
<evidence type="ECO:0008006" key="4">
    <source>
        <dbReference type="Google" id="ProtNLM"/>
    </source>
</evidence>
<sequence length="1181" mass="130580">MRGILSEVKPPVDDSADGDGYRDEDKEDGAKEEEGCIEGNDITAEKENGEIEPCDERNLAGRQTNDDEKIASPSEDNAPTTSNEGLTASDAVIIVKNEDEGKVPAASPMIGGFRPKMPRRRLSQDTCHLPKEDDFSKKRNQITISPEEYHLKVCLPRRRGLAAKLRKARTAMNKLAAGIYSTDPTMTANSSVPLSDMLIPSRPSWDVRDKASMGCSFGSLGRDPYSGLMPEMSPAIYPKALSSRNSGGNNSLAVLDNIACRDDGRGEMDGVRDMVFRNPELWEHMLRTMKAGGNPMMGMGANRSETISDVSNNPPKASMSTLYDAYHYAHLGKRKLSLDMMEDSSHLYHKSPGNPKKSFLQRERDMDAEVRNHMMEALLKENMKRMGNLPLLTSLEEGNERMDNNNVNTFNQDTFCMNTVDALDVDTVHKGSSMKSMSSSKMSRDEFQASKKKTDPPPPKKSKTPKSDFNSEQASTLLAVMGLSGMPVMPEKPKRPFSLYNLFFQLEREYILNEIREGRKHTEDHIVKDALSSSAEGESKTGPVITGDTTATTRTGKASPTDDPQTDSEYFYDPDIPARYSHLRLEKHWYSVGHKQKRKHRKTEGSCSFMDLTRMVSSYWKNIETTDPYIKQYCQKLAHAELDVYKKEVDKYKKAVKKAELDAKAKVLLLKEENGTDLSPPVKSASTTKAKRTVDQGTSENKKKLKRDFDEDFSETSKKKTKLEGRPFTSDDQNHQHLDYKSRLGGVDDMMDVNDYMMGGRFAEMARMSGSFPGFLDSGGKNDNGVVRSPAGDRTNLLAARMAEARMMAGGAFDSRGVGGDETSMADVRGFFDDAVMRMRETFRKPTEDQRIFDPRKDKARVTADFNVRDKKSMNLPSDFQHKLAALAEAEAMHRMQIEMQSDMKGNCNNGTGSWQEMNRDTHPYQRGETFPSGAKGMRGMSQGSGQNGFPQDSGLPSSMQRKFLEQYGMNLSGGRGVGNVPAHYPPDGGADMSQEQFDMEVDQFLLTLKEEIKENSWKQLMRGGGGGGSSANASFMRGSGGNSASASSNGGNIFGMEGGIGGMEGMVRSVGAVGHQDDLVAPSAALENVMEMRAKMMELRAQMMDQMRMIRMASNAGGSCNNSNEPSPNQPNSRMMDEMMRRQVAGNSHGGTSMPVPPFYAHDNIRGGELGDDGWGDDGS</sequence>
<feature type="compositionally biased region" description="Basic and acidic residues" evidence="1">
    <location>
        <begin position="715"/>
        <end position="725"/>
    </location>
</feature>
<feature type="compositionally biased region" description="Polar residues" evidence="1">
    <location>
        <begin position="74"/>
        <end position="86"/>
    </location>
</feature>
<feature type="region of interest" description="Disordered" evidence="1">
    <location>
        <begin position="1143"/>
        <end position="1181"/>
    </location>
</feature>
<protein>
    <recommendedName>
        <fullName evidence="4">HMG box domain-containing protein</fullName>
    </recommendedName>
</protein>
<dbReference type="EMBL" id="JALLAZ020000566">
    <property type="protein sequence ID" value="KAL3792089.1"/>
    <property type="molecule type" value="Genomic_DNA"/>
</dbReference>
<accession>A0ABD3PWX6</accession>
<gene>
    <name evidence="2" type="ORF">ACHAW5_008980</name>
</gene>
<evidence type="ECO:0000256" key="1">
    <source>
        <dbReference type="SAM" id="MobiDB-lite"/>
    </source>
</evidence>
<feature type="compositionally biased region" description="Low complexity" evidence="1">
    <location>
        <begin position="1116"/>
        <end position="1134"/>
    </location>
</feature>
<feature type="compositionally biased region" description="Basic and acidic residues" evidence="1">
    <location>
        <begin position="442"/>
        <end position="455"/>
    </location>
</feature>
<feature type="region of interest" description="Disordered" evidence="1">
    <location>
        <begin position="1"/>
        <end position="88"/>
    </location>
</feature>
<name>A0ABD3PWX6_9STRA</name>
<dbReference type="Proteomes" id="UP001530315">
    <property type="component" value="Unassembled WGS sequence"/>
</dbReference>
<feature type="region of interest" description="Disordered" evidence="1">
    <location>
        <begin position="430"/>
        <end position="472"/>
    </location>
</feature>
<feature type="region of interest" description="Disordered" evidence="1">
    <location>
        <begin position="532"/>
        <end position="569"/>
    </location>
</feature>
<feature type="compositionally biased region" description="Basic and acidic residues" evidence="1">
    <location>
        <begin position="19"/>
        <end position="34"/>
    </location>
</feature>
<evidence type="ECO:0000313" key="2">
    <source>
        <dbReference type="EMBL" id="KAL3792089.1"/>
    </source>
</evidence>